<reference evidence="3" key="1">
    <citation type="submission" date="2019-09" db="EMBL/GenBank/DDBJ databases">
        <title>Distinct mechanisms of dissemination of NDM-1 metallo-beta-betalactamase in Acinetobacter species spp. in Argentina.</title>
        <authorList>
            <person name="Maria R.S."/>
            <person name="Adams M.D."/>
        </authorList>
    </citation>
    <scope>NUCLEOTIDE SEQUENCE</scope>
    <source>
        <strain evidence="3">AMA3</strain>
    </source>
</reference>
<feature type="transmembrane region" description="Helical" evidence="1">
    <location>
        <begin position="59"/>
        <end position="79"/>
    </location>
</feature>
<evidence type="ECO:0000313" key="3">
    <source>
        <dbReference type="EMBL" id="MQZ28883.1"/>
    </source>
</evidence>
<gene>
    <name evidence="2" type="ORF">F2P40_17940</name>
    <name evidence="3" type="ORF">F4T87_17995</name>
</gene>
<dbReference type="RefSeq" id="WP_000368544.1">
    <property type="nucleotide sequence ID" value="NZ_CAXNZP010000051.1"/>
</dbReference>
<proteinExistence type="predicted"/>
<evidence type="ECO:0000256" key="1">
    <source>
        <dbReference type="SAM" id="Phobius"/>
    </source>
</evidence>
<dbReference type="Proteomes" id="UP000461234">
    <property type="component" value="Unassembled WGS sequence"/>
</dbReference>
<dbReference type="EMBL" id="VYTF01000031">
    <property type="protein sequence ID" value="MQZ28883.1"/>
    <property type="molecule type" value="Genomic_DNA"/>
</dbReference>
<accession>A0A646LVT1</accession>
<protein>
    <submittedName>
        <fullName evidence="3">Uncharacterized protein</fullName>
    </submittedName>
</protein>
<dbReference type="EMBL" id="WIOC01000032">
    <property type="protein sequence ID" value="MQR51178.1"/>
    <property type="molecule type" value="Genomic_DNA"/>
</dbReference>
<organism evidence="3">
    <name type="scientific">Acinetobacter baumannii</name>
    <dbReference type="NCBI Taxonomy" id="470"/>
    <lineage>
        <taxon>Bacteria</taxon>
        <taxon>Pseudomonadati</taxon>
        <taxon>Pseudomonadota</taxon>
        <taxon>Gammaproteobacteria</taxon>
        <taxon>Moraxellales</taxon>
        <taxon>Moraxellaceae</taxon>
        <taxon>Acinetobacter</taxon>
        <taxon>Acinetobacter calcoaceticus/baumannii complex</taxon>
    </lineage>
</organism>
<evidence type="ECO:0000313" key="2">
    <source>
        <dbReference type="EMBL" id="MQR51178.1"/>
    </source>
</evidence>
<evidence type="ECO:0000313" key="4">
    <source>
        <dbReference type="Proteomes" id="UP000461234"/>
    </source>
</evidence>
<sequence length="84" mass="9644">MDNFNKTSNLDFQKNPLDSRNLTGVIWEDALRKVDRPPLLNNADQYTKNSNVDNSIKSLSFIGGLFIVFLALMALTWLYRFVFG</sequence>
<dbReference type="AlphaFoldDB" id="A0A646LVT1"/>
<keyword evidence="1" id="KW-1133">Transmembrane helix</keyword>
<keyword evidence="1" id="KW-0472">Membrane</keyword>
<keyword evidence="1" id="KW-0812">Transmembrane</keyword>
<reference evidence="2 4" key="2">
    <citation type="submission" date="2019-10" db="EMBL/GenBank/DDBJ databases">
        <title>Genetic environment of the oxa23 gene and comparative analysis of carbapenem resistant Acinetobacter baumannii isolates belonging to global clone 1, lineage 2 recovered in a burns hospital outbreak in 2012-2013.</title>
        <authorList>
            <person name="Douraghi M."/>
            <person name="Aris P."/>
            <person name="Kenyon J."/>
            <person name="Hamidian M."/>
        </authorList>
    </citation>
    <scope>NUCLEOTIDE SEQUENCE [LARGE SCALE GENOMIC DNA]</scope>
    <source>
        <strain evidence="2 4">ABS103</strain>
    </source>
</reference>
<name>A0A646LVT1_ACIBA</name>
<comment type="caution">
    <text evidence="3">The sequence shown here is derived from an EMBL/GenBank/DDBJ whole genome shotgun (WGS) entry which is preliminary data.</text>
</comment>